<protein>
    <submittedName>
        <fullName evidence="3">DUF5123 domain-containing protein</fullName>
    </submittedName>
</protein>
<organism evidence="3 4">
    <name type="scientific">Lacibacter sediminis</name>
    <dbReference type="NCBI Taxonomy" id="2760713"/>
    <lineage>
        <taxon>Bacteria</taxon>
        <taxon>Pseudomonadati</taxon>
        <taxon>Bacteroidota</taxon>
        <taxon>Chitinophagia</taxon>
        <taxon>Chitinophagales</taxon>
        <taxon>Chitinophagaceae</taxon>
        <taxon>Lacibacter</taxon>
    </lineage>
</organism>
<feature type="domain" description="DUF4957" evidence="1">
    <location>
        <begin position="248"/>
        <end position="386"/>
    </location>
</feature>
<evidence type="ECO:0000313" key="4">
    <source>
        <dbReference type="Proteomes" id="UP000515344"/>
    </source>
</evidence>
<dbReference type="SUPFAM" id="SSF49265">
    <property type="entry name" value="Fibronectin type III"/>
    <property type="match status" value="1"/>
</dbReference>
<dbReference type="Pfam" id="PF16318">
    <property type="entry name" value="DUF4957"/>
    <property type="match status" value="1"/>
</dbReference>
<name>A0A7G5XFJ6_9BACT</name>
<dbReference type="AlphaFoldDB" id="A0A7G5XFJ6"/>
<dbReference type="PROSITE" id="PS51257">
    <property type="entry name" value="PROKAR_LIPOPROTEIN"/>
    <property type="match status" value="1"/>
</dbReference>
<proteinExistence type="predicted"/>
<sequence length="527" mass="56715">MKKLFFISLATILVLVACKKEDDLGEAPRLFRPVIKEALESNGNWIKTSWQAVAGSASYTAEISTDSFKTVAATVKTDTNVHLFENLYWEKLYQVRVKANAADTSKSSKFASLGEIKTARFPTILNIPADNEKNDNSVKVSWTNSGAVVTEVKILLAADSSVVKTATLNATDVTNAYKLVSGLNASTAYIIFLYSGTAVRGWANFTTKPALVGALIDLRNITGVASVLADTIPDVASGSIILLKRGETYNISSGISLNKTLTFMAGDDLLNPAKPIIYMPANFNIVSGSVIDSLVFNDVILRGSDYASKYVFNINVACSIGKIRFENCVAEIFRGVVRTQSQPAIIGAFEVNNCIVDSIAGYGLLTVDVATSKADIIKVTNSTFYKMEKVITSRNNSTSVLVENCTFNESPLGGGGAYYIDYSTAGTNNVTNGITVNNCIFGIGKYNSASATPYTVRDARANAATIINTSNNYRTADHLSAGNDFPSINTHTKSAVQLWQNPVAGDFKIIDGTFPGKNNTGDPRWRP</sequence>
<dbReference type="Pfam" id="PF17161">
    <property type="entry name" value="DUF5123"/>
    <property type="match status" value="1"/>
</dbReference>
<dbReference type="KEGG" id="lacs:H4075_19620"/>
<accession>A0A7G5XFJ6</accession>
<reference evidence="4" key="1">
    <citation type="submission" date="2020-08" db="EMBL/GenBank/DDBJ databases">
        <title>Lacibacter sp. S13-6-6 genome sequencing.</title>
        <authorList>
            <person name="Jin L."/>
        </authorList>
    </citation>
    <scope>NUCLEOTIDE SEQUENCE [LARGE SCALE GENOMIC DNA]</scope>
    <source>
        <strain evidence="4">S13-6-6</strain>
    </source>
</reference>
<feature type="domain" description="DUF5123" evidence="2">
    <location>
        <begin position="401"/>
        <end position="525"/>
    </location>
</feature>
<dbReference type="SUPFAM" id="SSF51126">
    <property type="entry name" value="Pectin lyase-like"/>
    <property type="match status" value="1"/>
</dbReference>
<evidence type="ECO:0000259" key="2">
    <source>
        <dbReference type="Pfam" id="PF17161"/>
    </source>
</evidence>
<dbReference type="Proteomes" id="UP000515344">
    <property type="component" value="Chromosome"/>
</dbReference>
<keyword evidence="4" id="KW-1185">Reference proteome</keyword>
<dbReference type="InterPro" id="IPR036116">
    <property type="entry name" value="FN3_sf"/>
</dbReference>
<gene>
    <name evidence="3" type="ORF">H4075_19620</name>
</gene>
<dbReference type="InterPro" id="IPR032530">
    <property type="entry name" value="DUF4957"/>
</dbReference>
<dbReference type="RefSeq" id="WP_182802511.1">
    <property type="nucleotide sequence ID" value="NZ_CP060007.1"/>
</dbReference>
<evidence type="ECO:0000259" key="1">
    <source>
        <dbReference type="Pfam" id="PF16318"/>
    </source>
</evidence>
<dbReference type="InterPro" id="IPR033427">
    <property type="entry name" value="DUF5123"/>
</dbReference>
<dbReference type="EMBL" id="CP060007">
    <property type="protein sequence ID" value="QNA44249.1"/>
    <property type="molecule type" value="Genomic_DNA"/>
</dbReference>
<evidence type="ECO:0000313" key="3">
    <source>
        <dbReference type="EMBL" id="QNA44249.1"/>
    </source>
</evidence>
<dbReference type="InterPro" id="IPR011050">
    <property type="entry name" value="Pectin_lyase_fold/virulence"/>
</dbReference>